<gene>
    <name evidence="2" type="ORF">ASTO00021_LOCUS14316</name>
</gene>
<sequence length="183" mass="20996">MSKALPTLRRGSSGEPIHDFGTVVQACGYFDHRHKDRGFLLKAEGRSPPRHRDHEHPESPKGNLGKEALEKICKELGCIAFTTNTGRLFVRLPEEIEWIHTPDEDLYELSDSQPPWHHVDINYTLPNENIVFESFSYDVEFSNDVSNDVNLYLCLFGGNMNTGHFYVPGFTRFWIDIQQMGTL</sequence>
<reference evidence="2" key="1">
    <citation type="submission" date="2021-01" db="EMBL/GenBank/DDBJ databases">
        <authorList>
            <person name="Corre E."/>
            <person name="Pelletier E."/>
            <person name="Niang G."/>
            <person name="Scheremetjew M."/>
            <person name="Finn R."/>
            <person name="Kale V."/>
            <person name="Holt S."/>
            <person name="Cochrane G."/>
            <person name="Meng A."/>
            <person name="Brown T."/>
            <person name="Cohen L."/>
        </authorList>
    </citation>
    <scope>NUCLEOTIDE SEQUENCE</scope>
    <source>
        <strain evidence="2">GSBS06</strain>
    </source>
</reference>
<accession>A0A7S3PMM8</accession>
<organism evidence="2">
    <name type="scientific">Aplanochytrium stocchinoi</name>
    <dbReference type="NCBI Taxonomy" id="215587"/>
    <lineage>
        <taxon>Eukaryota</taxon>
        <taxon>Sar</taxon>
        <taxon>Stramenopiles</taxon>
        <taxon>Bigyra</taxon>
        <taxon>Labyrinthulomycetes</taxon>
        <taxon>Thraustochytrida</taxon>
        <taxon>Thraustochytriidae</taxon>
        <taxon>Aplanochytrium</taxon>
    </lineage>
</organism>
<feature type="region of interest" description="Disordered" evidence="1">
    <location>
        <begin position="43"/>
        <end position="64"/>
    </location>
</feature>
<evidence type="ECO:0000313" key="2">
    <source>
        <dbReference type="EMBL" id="CAE0444265.1"/>
    </source>
</evidence>
<name>A0A7S3PMM8_9STRA</name>
<dbReference type="EMBL" id="HBIN01018768">
    <property type="protein sequence ID" value="CAE0444265.1"/>
    <property type="molecule type" value="Transcribed_RNA"/>
</dbReference>
<proteinExistence type="predicted"/>
<protein>
    <submittedName>
        <fullName evidence="2">Uncharacterized protein</fullName>
    </submittedName>
</protein>
<evidence type="ECO:0000256" key="1">
    <source>
        <dbReference type="SAM" id="MobiDB-lite"/>
    </source>
</evidence>
<dbReference type="AlphaFoldDB" id="A0A7S3PMM8"/>
<feature type="compositionally biased region" description="Basic and acidic residues" evidence="1">
    <location>
        <begin position="43"/>
        <end position="59"/>
    </location>
</feature>